<dbReference type="EMBL" id="BAAALD010000026">
    <property type="protein sequence ID" value="GAA1085630.1"/>
    <property type="molecule type" value="Genomic_DNA"/>
</dbReference>
<dbReference type="SUPFAM" id="SSF46785">
    <property type="entry name" value="Winged helix' DNA-binding domain"/>
    <property type="match status" value="1"/>
</dbReference>
<evidence type="ECO:0000256" key="2">
    <source>
        <dbReference type="ARBA" id="ARBA00023015"/>
    </source>
</evidence>
<protein>
    <submittedName>
        <fullName evidence="5">BlaI/MecI/CopY family transcriptional regulator</fullName>
    </submittedName>
</protein>
<dbReference type="Proteomes" id="UP001499987">
    <property type="component" value="Unassembled WGS sequence"/>
</dbReference>
<keyword evidence="4" id="KW-0804">Transcription</keyword>
<dbReference type="InterPro" id="IPR005650">
    <property type="entry name" value="BlaI_family"/>
</dbReference>
<evidence type="ECO:0000256" key="3">
    <source>
        <dbReference type="ARBA" id="ARBA00023125"/>
    </source>
</evidence>
<keyword evidence="6" id="KW-1185">Reference proteome</keyword>
<dbReference type="Pfam" id="PF03965">
    <property type="entry name" value="Penicillinase_R"/>
    <property type="match status" value="1"/>
</dbReference>
<dbReference type="Gene3D" id="1.10.10.10">
    <property type="entry name" value="Winged helix-like DNA-binding domain superfamily/Winged helix DNA-binding domain"/>
    <property type="match status" value="1"/>
</dbReference>
<gene>
    <name evidence="5" type="ORF">GCM10009663_31690</name>
</gene>
<evidence type="ECO:0000256" key="4">
    <source>
        <dbReference type="ARBA" id="ARBA00023163"/>
    </source>
</evidence>
<sequence>MERLWAWDRPASVREIVDDLNRTRPVAYTTVTTVADILHQKGWLSRHKEGRAWIYAPTRSRAAHTAELMRDALGDTGDQHAALQLFVDSMDSTQARTLRDILDRTENGRP</sequence>
<keyword evidence="3" id="KW-0238">DNA-binding</keyword>
<dbReference type="InterPro" id="IPR036390">
    <property type="entry name" value="WH_DNA-bd_sf"/>
</dbReference>
<evidence type="ECO:0000256" key="1">
    <source>
        <dbReference type="ARBA" id="ARBA00011046"/>
    </source>
</evidence>
<comment type="caution">
    <text evidence="5">The sequence shown here is derived from an EMBL/GenBank/DDBJ whole genome shotgun (WGS) entry which is preliminary data.</text>
</comment>
<dbReference type="InterPro" id="IPR036388">
    <property type="entry name" value="WH-like_DNA-bd_sf"/>
</dbReference>
<accession>A0ABN1THD3</accession>
<organism evidence="5 6">
    <name type="scientific">Kitasatospora arboriphila</name>
    <dbReference type="NCBI Taxonomy" id="258052"/>
    <lineage>
        <taxon>Bacteria</taxon>
        <taxon>Bacillati</taxon>
        <taxon>Actinomycetota</taxon>
        <taxon>Actinomycetes</taxon>
        <taxon>Kitasatosporales</taxon>
        <taxon>Streptomycetaceae</taxon>
        <taxon>Kitasatospora</taxon>
    </lineage>
</organism>
<dbReference type="Gene3D" id="6.10.140.850">
    <property type="match status" value="1"/>
</dbReference>
<proteinExistence type="inferred from homology"/>
<name>A0ABN1THD3_9ACTN</name>
<comment type="similarity">
    <text evidence="1">Belongs to the BlaI transcriptional regulatory family.</text>
</comment>
<evidence type="ECO:0000313" key="5">
    <source>
        <dbReference type="EMBL" id="GAA1085630.1"/>
    </source>
</evidence>
<evidence type="ECO:0000313" key="6">
    <source>
        <dbReference type="Proteomes" id="UP001499987"/>
    </source>
</evidence>
<keyword evidence="2" id="KW-0805">Transcription regulation</keyword>
<reference evidence="5 6" key="1">
    <citation type="journal article" date="2019" name="Int. J. Syst. Evol. Microbiol.">
        <title>The Global Catalogue of Microorganisms (GCM) 10K type strain sequencing project: providing services to taxonomists for standard genome sequencing and annotation.</title>
        <authorList>
            <consortium name="The Broad Institute Genomics Platform"/>
            <consortium name="The Broad Institute Genome Sequencing Center for Infectious Disease"/>
            <person name="Wu L."/>
            <person name="Ma J."/>
        </authorList>
    </citation>
    <scope>NUCLEOTIDE SEQUENCE [LARGE SCALE GENOMIC DNA]</scope>
    <source>
        <strain evidence="5 6">JCM 13002</strain>
    </source>
</reference>